<dbReference type="SUPFAM" id="SSF51735">
    <property type="entry name" value="NAD(P)-binding Rossmann-fold domains"/>
    <property type="match status" value="1"/>
</dbReference>
<dbReference type="EMBL" id="JBHULR010000001">
    <property type="protein sequence ID" value="MFD2546238.1"/>
    <property type="molecule type" value="Genomic_DNA"/>
</dbReference>
<evidence type="ECO:0000313" key="2">
    <source>
        <dbReference type="EMBL" id="MFD2546238.1"/>
    </source>
</evidence>
<evidence type="ECO:0000313" key="3">
    <source>
        <dbReference type="Proteomes" id="UP001597545"/>
    </source>
</evidence>
<dbReference type="Proteomes" id="UP001597545">
    <property type="component" value="Unassembled WGS sequence"/>
</dbReference>
<comment type="caution">
    <text evidence="2">The sequence shown here is derived from an EMBL/GenBank/DDBJ whole genome shotgun (WGS) entry which is preliminary data.</text>
</comment>
<feature type="domain" description="NAD-dependent epimerase/dehydratase" evidence="1">
    <location>
        <begin position="4"/>
        <end position="119"/>
    </location>
</feature>
<dbReference type="Pfam" id="PF01370">
    <property type="entry name" value="Epimerase"/>
    <property type="match status" value="1"/>
</dbReference>
<accession>A0ABW5KD32</accession>
<sequence>MKFLILGCGWVGEFFARQMLAEGHEVFATTTQQQKYQRLMDGGIFAIRADFDYAVSRDHFPTDVDFVLNSIPASRRIESNVLDARLTQISALLTSVSYKKHIFLSSVGIYPDQDGVFTEAYPVDLAQNLAVAENAMLCLPETTVYRLGGLFGGNRIFAKYFENRICTIGRQTANFVHRDDVTALIRKGFLFPLKQKIYNIVTPEHPAKSEVVFASAAKYSFSLPAAFEDGQAFQKIVVGQRIADDLNYTFLFKSPLEF</sequence>
<organism evidence="2 3">
    <name type="scientific">Sphingobacterium suaedae</name>
    <dbReference type="NCBI Taxonomy" id="1686402"/>
    <lineage>
        <taxon>Bacteria</taxon>
        <taxon>Pseudomonadati</taxon>
        <taxon>Bacteroidota</taxon>
        <taxon>Sphingobacteriia</taxon>
        <taxon>Sphingobacteriales</taxon>
        <taxon>Sphingobacteriaceae</taxon>
        <taxon>Sphingobacterium</taxon>
    </lineage>
</organism>
<reference evidence="3" key="1">
    <citation type="journal article" date="2019" name="Int. J. Syst. Evol. Microbiol.">
        <title>The Global Catalogue of Microorganisms (GCM) 10K type strain sequencing project: providing services to taxonomists for standard genome sequencing and annotation.</title>
        <authorList>
            <consortium name="The Broad Institute Genomics Platform"/>
            <consortium name="The Broad Institute Genome Sequencing Center for Infectious Disease"/>
            <person name="Wu L."/>
            <person name="Ma J."/>
        </authorList>
    </citation>
    <scope>NUCLEOTIDE SEQUENCE [LARGE SCALE GENOMIC DNA]</scope>
    <source>
        <strain evidence="3">KCTC 42662</strain>
    </source>
</reference>
<gene>
    <name evidence="2" type="ORF">ACFSR5_01120</name>
</gene>
<proteinExistence type="predicted"/>
<dbReference type="Gene3D" id="3.40.50.720">
    <property type="entry name" value="NAD(P)-binding Rossmann-like Domain"/>
    <property type="match status" value="1"/>
</dbReference>
<dbReference type="RefSeq" id="WP_380899833.1">
    <property type="nucleotide sequence ID" value="NZ_JBHUEG010000002.1"/>
</dbReference>
<dbReference type="InterPro" id="IPR001509">
    <property type="entry name" value="Epimerase_deHydtase"/>
</dbReference>
<name>A0ABW5KD32_9SPHI</name>
<evidence type="ECO:0000259" key="1">
    <source>
        <dbReference type="Pfam" id="PF01370"/>
    </source>
</evidence>
<protein>
    <submittedName>
        <fullName evidence="2">NAD-dependent epimerase/dehydratase family protein</fullName>
    </submittedName>
</protein>
<keyword evidence="3" id="KW-1185">Reference proteome</keyword>
<dbReference type="InterPro" id="IPR036291">
    <property type="entry name" value="NAD(P)-bd_dom_sf"/>
</dbReference>